<dbReference type="PANTHER" id="PTHR34554:SF2">
    <property type="entry name" value="RGS1-HXK1-INTERACTING PROTEIN 1"/>
    <property type="match status" value="1"/>
</dbReference>
<organism evidence="1 2">
    <name type="scientific">Anisodus tanguticus</name>
    <dbReference type="NCBI Taxonomy" id="243964"/>
    <lineage>
        <taxon>Eukaryota</taxon>
        <taxon>Viridiplantae</taxon>
        <taxon>Streptophyta</taxon>
        <taxon>Embryophyta</taxon>
        <taxon>Tracheophyta</taxon>
        <taxon>Spermatophyta</taxon>
        <taxon>Magnoliopsida</taxon>
        <taxon>eudicotyledons</taxon>
        <taxon>Gunneridae</taxon>
        <taxon>Pentapetalae</taxon>
        <taxon>asterids</taxon>
        <taxon>lamiids</taxon>
        <taxon>Solanales</taxon>
        <taxon>Solanaceae</taxon>
        <taxon>Solanoideae</taxon>
        <taxon>Hyoscyameae</taxon>
        <taxon>Anisodus</taxon>
    </lineage>
</organism>
<comment type="caution">
    <text evidence="1">The sequence shown here is derived from an EMBL/GenBank/DDBJ whole genome shotgun (WGS) entry which is preliminary data.</text>
</comment>
<proteinExistence type="predicted"/>
<dbReference type="Proteomes" id="UP001291623">
    <property type="component" value="Unassembled WGS sequence"/>
</dbReference>
<protein>
    <submittedName>
        <fullName evidence="1">Uncharacterized protein</fullName>
    </submittedName>
</protein>
<reference evidence="1" key="1">
    <citation type="submission" date="2023-12" db="EMBL/GenBank/DDBJ databases">
        <title>Genome assembly of Anisodus tanguticus.</title>
        <authorList>
            <person name="Wang Y.-J."/>
        </authorList>
    </citation>
    <scope>NUCLEOTIDE SEQUENCE</scope>
    <source>
        <strain evidence="1">KB-2021</strain>
        <tissue evidence="1">Leaf</tissue>
    </source>
</reference>
<evidence type="ECO:0000313" key="2">
    <source>
        <dbReference type="Proteomes" id="UP001291623"/>
    </source>
</evidence>
<name>A0AAE1SZ59_9SOLA</name>
<accession>A0AAE1SZ59</accession>
<dbReference type="PANTHER" id="PTHR34554">
    <property type="entry name" value="RGS1-HXK1-INTERACTING PROTEIN 1"/>
    <property type="match status" value="1"/>
</dbReference>
<keyword evidence="2" id="KW-1185">Reference proteome</keyword>
<dbReference type="AlphaFoldDB" id="A0AAE1SZ59"/>
<sequence length="160" mass="18408">MQTLRKVLPEMEKMREEVVPVNENKTWYFYISEDLPRTIQESTDFAIRSARSIQNTSSTHIRTLQDFMPKIKVQYGTYEEVLFKKIKEKAVQGADELFTFLCLFYELVTAREHPAMAGGIGIAAGLSSCEVSSLYLDCLKKLYSICILTPILIVFLRLPR</sequence>
<gene>
    <name evidence="1" type="ORF">RND71_002080</name>
</gene>
<dbReference type="EMBL" id="JAVYJV010000001">
    <property type="protein sequence ID" value="KAK4380218.1"/>
    <property type="molecule type" value="Genomic_DNA"/>
</dbReference>
<evidence type="ECO:0000313" key="1">
    <source>
        <dbReference type="EMBL" id="KAK4380218.1"/>
    </source>
</evidence>
<dbReference type="InterPro" id="IPR053284">
    <property type="entry name" value="RGS1-HXK1_interactor"/>
</dbReference>